<evidence type="ECO:0000313" key="2">
    <source>
        <dbReference type="Proteomes" id="UP000011134"/>
    </source>
</evidence>
<dbReference type="RefSeq" id="WP_007469741.1">
    <property type="nucleotide sequence ID" value="NZ_AMZO01000034.1"/>
</dbReference>
<name>L8J8U9_9GAMM</name>
<keyword evidence="2" id="KW-1185">Reference proteome</keyword>
<accession>L8J8U9</accession>
<dbReference type="AlphaFoldDB" id="L8J8U9"/>
<dbReference type="PATRIC" id="fig|1056511.3.peg.4162"/>
<protein>
    <submittedName>
        <fullName evidence="1">Uncharacterized protein</fullName>
    </submittedName>
</protein>
<comment type="caution">
    <text evidence="1">The sequence shown here is derived from an EMBL/GenBank/DDBJ whole genome shotgun (WGS) entry which is preliminary data.</text>
</comment>
<proteinExistence type="predicted"/>
<gene>
    <name evidence="1" type="ORF">C942_03237</name>
</gene>
<organism evidence="1 2">
    <name type="scientific">Photobacterium marinum</name>
    <dbReference type="NCBI Taxonomy" id="1056511"/>
    <lineage>
        <taxon>Bacteria</taxon>
        <taxon>Pseudomonadati</taxon>
        <taxon>Pseudomonadota</taxon>
        <taxon>Gammaproteobacteria</taxon>
        <taxon>Vibrionales</taxon>
        <taxon>Vibrionaceae</taxon>
        <taxon>Photobacterium</taxon>
    </lineage>
</organism>
<dbReference type="EMBL" id="AMZO01000034">
    <property type="protein sequence ID" value="ELR63892.1"/>
    <property type="molecule type" value="Genomic_DNA"/>
</dbReference>
<evidence type="ECO:0000313" key="1">
    <source>
        <dbReference type="EMBL" id="ELR63892.1"/>
    </source>
</evidence>
<dbReference type="Proteomes" id="UP000011134">
    <property type="component" value="Unassembled WGS sequence"/>
</dbReference>
<sequence length="681" mass="76546">MSKRSILIVTIGNTDIKVLAKTKAGKTILKNTNDRSRSYLEKNDHIKKATNGTGDYILNENTITWNNDLSNLDYLEAKPGFVDFEDIERKPCVHCKNKSTLPTTELIADEDNRIQLVASKLLPLVEHIKQAEDIDLPKLVMVLNTDRPELDDKSLRQKEPYMFGSLLTRWLCEQFNLSYVGQLALPSVPSEQHAFYESCTKETLKSWQHAAPEGIGFFVNYLDGDQLAEGHCKDDPVLRLALTRIQACIQAATETYPDSNIIYSPGGGFAKFKPQIEAICELYTSKVYSWHEPEAELSDNKPGEALSDTHKFPSPDVSYRARKQCITLIKNGNFQGAAAIAAFFTDSKNKNLCDKNWAAAITEASLWLQGRSGLEALHQSVKKAQNTAVQNSTKPILPFKQESEMPNTLWAAFRVEAALRQGNIQDAIRFCCDISDIALQDLVGCMQSPANYELKPPVKIDSKQDKNNKGKKKAAKFISLPLAKEHTSYTDALTTLISDQGHSKKTSIQKILTKEGNLELNTNIKPRENSDLVGSLALNIVCELRQAAAQSSVTLKDLSQSHPLQMFEIKLNEPLEGRGTPRHYRNQITHGFMSETETNNAEQAFIDSKLWAEKDCNTRFLQQPLIMDLYCSFHLPDAQNQPLAELYRHFTDTLIAILRNAPVDFEPKSDIPEQKEPVMER</sequence>
<dbReference type="OrthoDB" id="7057543at2"/>
<reference evidence="1 2" key="1">
    <citation type="submission" date="2012-12" db="EMBL/GenBank/DDBJ databases">
        <title>Genome Assembly of Photobacterium sp. AK15.</title>
        <authorList>
            <person name="Khatri I."/>
            <person name="Vaidya B."/>
            <person name="Srinivas T.N.R."/>
            <person name="Subramanian S."/>
            <person name="Pinnaka A."/>
        </authorList>
    </citation>
    <scope>NUCLEOTIDE SEQUENCE [LARGE SCALE GENOMIC DNA]</scope>
    <source>
        <strain evidence="1 2">AK15</strain>
    </source>
</reference>